<evidence type="ECO:0000256" key="1">
    <source>
        <dbReference type="ARBA" id="ARBA00006484"/>
    </source>
</evidence>
<sequence>MTTETPDLSNRVALVTGASRGIGYQIAKHMAAAGAHVIAVARTVGGLEDLDDEIKAAGGQATLVPLDLTDMDGIDRLGGAINDRWGKLDILVANAGVLGVISPIGHVEAKVFDKVMAVNVTGTWRLIRSVDPLLRKSDAGRAIVLSSGAAHSARAFWGPYAASKAAVETLVRSWSDETRNMPLRVNNVDPGATRTAMRAQAVPGENPDTLPTPAEVARKILPLASPALRETGMLFQVRQDRFVSYRDPK</sequence>
<evidence type="ECO:0000256" key="2">
    <source>
        <dbReference type="ARBA" id="ARBA00023002"/>
    </source>
</evidence>
<dbReference type="InterPro" id="IPR020904">
    <property type="entry name" value="Sc_DH/Rdtase_CS"/>
</dbReference>
<dbReference type="STRING" id="1192868.GCA_000304395_00866"/>
<keyword evidence="6" id="KW-1185">Reference proteome</keyword>
<keyword evidence="2" id="KW-0560">Oxidoreductase</keyword>
<dbReference type="OrthoDB" id="9790785at2"/>
<dbReference type="InterPro" id="IPR057326">
    <property type="entry name" value="KR_dom"/>
</dbReference>
<dbReference type="PROSITE" id="PS00061">
    <property type="entry name" value="ADH_SHORT"/>
    <property type="match status" value="1"/>
</dbReference>
<dbReference type="SUPFAM" id="SSF51735">
    <property type="entry name" value="NAD(P)-binding Rossmann-fold domains"/>
    <property type="match status" value="1"/>
</dbReference>
<dbReference type="CDD" id="cd05233">
    <property type="entry name" value="SDR_c"/>
    <property type="match status" value="1"/>
</dbReference>
<dbReference type="InterPro" id="IPR036291">
    <property type="entry name" value="NAD(P)-bd_dom_sf"/>
</dbReference>
<evidence type="ECO:0000256" key="3">
    <source>
        <dbReference type="RuleBase" id="RU000363"/>
    </source>
</evidence>
<name>A0A316C7M8_PSESE</name>
<evidence type="ECO:0000259" key="4">
    <source>
        <dbReference type="SMART" id="SM00822"/>
    </source>
</evidence>
<dbReference type="SMART" id="SM00822">
    <property type="entry name" value="PKS_KR"/>
    <property type="match status" value="1"/>
</dbReference>
<feature type="domain" description="Ketoreductase" evidence="4">
    <location>
        <begin position="11"/>
        <end position="191"/>
    </location>
</feature>
<evidence type="ECO:0000313" key="5">
    <source>
        <dbReference type="EMBL" id="PWJ85233.1"/>
    </source>
</evidence>
<dbReference type="Proteomes" id="UP000245396">
    <property type="component" value="Unassembled WGS sequence"/>
</dbReference>
<reference evidence="5 6" key="1">
    <citation type="submission" date="2018-05" db="EMBL/GenBank/DDBJ databases">
        <title>Genomic Encyclopedia of Type Strains, Phase IV (KMG-IV): sequencing the most valuable type-strain genomes for metagenomic binning, comparative biology and taxonomic classification.</title>
        <authorList>
            <person name="Goeker M."/>
        </authorList>
    </citation>
    <scope>NUCLEOTIDE SEQUENCE [LARGE SCALE GENOMIC DNA]</scope>
    <source>
        <strain evidence="5 6">DSM 6986</strain>
    </source>
</reference>
<dbReference type="GO" id="GO:0016491">
    <property type="term" value="F:oxidoreductase activity"/>
    <property type="evidence" value="ECO:0007669"/>
    <property type="project" value="UniProtKB-KW"/>
</dbReference>
<dbReference type="AlphaFoldDB" id="A0A316C7M8"/>
<dbReference type="InterPro" id="IPR002347">
    <property type="entry name" value="SDR_fam"/>
</dbReference>
<comment type="similarity">
    <text evidence="1 3">Belongs to the short-chain dehydrogenases/reductases (SDR) family.</text>
</comment>
<dbReference type="PRINTS" id="PR00081">
    <property type="entry name" value="GDHRDH"/>
</dbReference>
<organism evidence="5 6">
    <name type="scientific">Pseudaminobacter salicylatoxidans</name>
    <dbReference type="NCBI Taxonomy" id="93369"/>
    <lineage>
        <taxon>Bacteria</taxon>
        <taxon>Pseudomonadati</taxon>
        <taxon>Pseudomonadota</taxon>
        <taxon>Alphaproteobacteria</taxon>
        <taxon>Hyphomicrobiales</taxon>
        <taxon>Phyllobacteriaceae</taxon>
        <taxon>Pseudaminobacter</taxon>
    </lineage>
</organism>
<dbReference type="EMBL" id="QGGG01000003">
    <property type="protein sequence ID" value="PWJ85233.1"/>
    <property type="molecule type" value="Genomic_DNA"/>
</dbReference>
<proteinExistence type="inferred from homology"/>
<evidence type="ECO:0000313" key="6">
    <source>
        <dbReference type="Proteomes" id="UP000245396"/>
    </source>
</evidence>
<gene>
    <name evidence="5" type="ORF">C7441_10388</name>
</gene>
<accession>A0A316C7M8</accession>
<protein>
    <submittedName>
        <fullName evidence="5">NAD(P)-dependent dehydrogenase (Short-subunit alcohol dehydrogenase family)</fullName>
    </submittedName>
</protein>
<dbReference type="Gene3D" id="3.40.50.720">
    <property type="entry name" value="NAD(P)-binding Rossmann-like Domain"/>
    <property type="match status" value="1"/>
</dbReference>
<dbReference type="RefSeq" id="WP_109612184.1">
    <property type="nucleotide sequence ID" value="NZ_QGGG01000003.1"/>
</dbReference>
<dbReference type="PRINTS" id="PR00080">
    <property type="entry name" value="SDRFAMILY"/>
</dbReference>
<dbReference type="PANTHER" id="PTHR44196:SF1">
    <property type="entry name" value="DEHYDROGENASE_REDUCTASE SDR FAMILY MEMBER 7B"/>
    <property type="match status" value="1"/>
</dbReference>
<dbReference type="PANTHER" id="PTHR44196">
    <property type="entry name" value="DEHYDROGENASE/REDUCTASE SDR FAMILY MEMBER 7B"/>
    <property type="match status" value="1"/>
</dbReference>
<dbReference type="GO" id="GO:0016020">
    <property type="term" value="C:membrane"/>
    <property type="evidence" value="ECO:0007669"/>
    <property type="project" value="TreeGrafter"/>
</dbReference>
<comment type="caution">
    <text evidence="5">The sequence shown here is derived from an EMBL/GenBank/DDBJ whole genome shotgun (WGS) entry which is preliminary data.</text>
</comment>
<dbReference type="Pfam" id="PF00106">
    <property type="entry name" value="adh_short"/>
    <property type="match status" value="1"/>
</dbReference>